<evidence type="ECO:0000259" key="19">
    <source>
        <dbReference type="Pfam" id="PF02875"/>
    </source>
</evidence>
<dbReference type="GO" id="GO:0009252">
    <property type="term" value="P:peptidoglycan biosynthetic process"/>
    <property type="evidence" value="ECO:0007669"/>
    <property type="project" value="UniProtKB-UniRule"/>
</dbReference>
<keyword evidence="17 18" id="KW-0131">Cell cycle</keyword>
<dbReference type="GO" id="GO:0071555">
    <property type="term" value="P:cell wall organization"/>
    <property type="evidence" value="ECO:0007669"/>
    <property type="project" value="UniProtKB-KW"/>
</dbReference>
<keyword evidence="8 17" id="KW-0436">Ligase</keyword>
<evidence type="ECO:0000259" key="20">
    <source>
        <dbReference type="Pfam" id="PF08245"/>
    </source>
</evidence>
<evidence type="ECO:0000256" key="12">
    <source>
        <dbReference type="ARBA" id="ARBA00022984"/>
    </source>
</evidence>
<dbReference type="InterPro" id="IPR036565">
    <property type="entry name" value="Mur-like_cat_sf"/>
</dbReference>
<evidence type="ECO:0000256" key="13">
    <source>
        <dbReference type="ARBA" id="ARBA00023316"/>
    </source>
</evidence>
<evidence type="ECO:0000256" key="6">
    <source>
        <dbReference type="ARBA" id="ARBA00015655"/>
    </source>
</evidence>
<gene>
    <name evidence="17 21" type="primary">murD</name>
    <name evidence="21" type="ORF">CAFE_18390</name>
</gene>
<dbReference type="GO" id="GO:0051301">
    <property type="term" value="P:cell division"/>
    <property type="evidence" value="ECO:0007669"/>
    <property type="project" value="UniProtKB-KW"/>
</dbReference>
<keyword evidence="7 17" id="KW-0963">Cytoplasm</keyword>
<dbReference type="GO" id="GO:0008360">
    <property type="term" value="P:regulation of cell shape"/>
    <property type="evidence" value="ECO:0007669"/>
    <property type="project" value="UniProtKB-KW"/>
</dbReference>
<dbReference type="PANTHER" id="PTHR43692">
    <property type="entry name" value="UDP-N-ACETYLMURAMOYLALANINE--D-GLUTAMATE LIGASE"/>
    <property type="match status" value="1"/>
</dbReference>
<comment type="function">
    <text evidence="1 17 18">Cell wall formation. Catalyzes the addition of glutamate to the nucleotide precursor UDP-N-acetylmuramoyl-L-alanine (UMA).</text>
</comment>
<keyword evidence="22" id="KW-1185">Reference proteome</keyword>
<reference evidence="21 22" key="1">
    <citation type="submission" date="2019-09" db="EMBL/GenBank/DDBJ databases">
        <title>Genome sequence of Clostridium sp. EA1.</title>
        <authorList>
            <person name="Poehlein A."/>
            <person name="Bengelsdorf F.R."/>
            <person name="Daniel R."/>
        </authorList>
    </citation>
    <scope>NUCLEOTIDE SEQUENCE [LARGE SCALE GENOMIC DNA]</scope>
    <source>
        <strain evidence="21 22">EA1</strain>
    </source>
</reference>
<proteinExistence type="inferred from homology"/>
<dbReference type="InterPro" id="IPR013221">
    <property type="entry name" value="Mur_ligase_cen"/>
</dbReference>
<comment type="caution">
    <text evidence="21">The sequence shown here is derived from an EMBL/GenBank/DDBJ whole genome shotgun (WGS) entry which is preliminary data.</text>
</comment>
<keyword evidence="17 18" id="KW-0132">Cell division</keyword>
<evidence type="ECO:0000256" key="1">
    <source>
        <dbReference type="ARBA" id="ARBA00002734"/>
    </source>
</evidence>
<sequence>MDIQKFYQMIKGKSVSFCGIGGSNLPLAVSFAKKGAAVTARDKRPEEKLGESAEQLKSAGVKLRCGEDYLKNLDEEIIFRTPAMRYTLPELDAARARGAVVTSEMEMFFETCPCRIFAVTGSDGKTTTTTVISKILESAGKKVHLGGNIGEPLLPRVEQVGPEDAAVAELSSFQLISMRRSPDVAVVTNVTPNHLDVHKDMQEYIDAKRNIILHQNAFGRAVLNADNEVTASFARDVRGQCLLFSRRHPVEHGAYMDKNGQIYFVNGPDKTRVMHASDIRIPGKHNIENYLAAICAVWGYAKIDEIVGVAKSFAGVEHRNELVREFEGVQYFNDSIGTTPSRTISGALSLFDKRILLIAGGYDKNIPFDPLGPVIADKVKTLVLIGQTADKIEQSVVSSPNYKPENLKIFHAQSLEEAVDLCRREAVSGDVVSLSPACASFGMFPNYETRGERFREIVNALK</sequence>
<keyword evidence="11 17" id="KW-0133">Cell shape</keyword>
<evidence type="ECO:0000256" key="17">
    <source>
        <dbReference type="HAMAP-Rule" id="MF_00639"/>
    </source>
</evidence>
<dbReference type="GO" id="GO:0008764">
    <property type="term" value="F:UDP-N-acetylmuramoylalanine-D-glutamate ligase activity"/>
    <property type="evidence" value="ECO:0007669"/>
    <property type="project" value="UniProtKB-UniRule"/>
</dbReference>
<evidence type="ECO:0000256" key="18">
    <source>
        <dbReference type="RuleBase" id="RU003664"/>
    </source>
</evidence>
<evidence type="ECO:0000256" key="14">
    <source>
        <dbReference type="ARBA" id="ARBA00030398"/>
    </source>
</evidence>
<feature type="binding site" evidence="17">
    <location>
        <begin position="121"/>
        <end position="127"/>
    </location>
    <ligand>
        <name>ATP</name>
        <dbReference type="ChEBI" id="CHEBI:30616"/>
    </ligand>
</feature>
<dbReference type="InterPro" id="IPR036615">
    <property type="entry name" value="Mur_ligase_C_dom_sf"/>
</dbReference>
<protein>
    <recommendedName>
        <fullName evidence="6 17">UDP-N-acetylmuramoylalanine--D-glutamate ligase</fullName>
        <ecNumber evidence="5 17">6.3.2.9</ecNumber>
    </recommendedName>
    <alternativeName>
        <fullName evidence="15 17">D-glutamic acid-adding enzyme</fullName>
    </alternativeName>
    <alternativeName>
        <fullName evidence="14 17">UDP-N-acetylmuramoyl-L-alanyl-D-glutamate synthetase</fullName>
    </alternativeName>
</protein>
<evidence type="ECO:0000256" key="3">
    <source>
        <dbReference type="ARBA" id="ARBA00004752"/>
    </source>
</evidence>
<dbReference type="RefSeq" id="WP_156990460.1">
    <property type="nucleotide sequence ID" value="NZ_VWXL01000052.1"/>
</dbReference>
<keyword evidence="10 17" id="KW-0067">ATP-binding</keyword>
<dbReference type="NCBIfam" id="TIGR01087">
    <property type="entry name" value="murD"/>
    <property type="match status" value="1"/>
</dbReference>
<feature type="domain" description="Mur ligase C-terminal" evidence="19">
    <location>
        <begin position="318"/>
        <end position="438"/>
    </location>
</feature>
<keyword evidence="13 17" id="KW-0961">Cell wall biogenesis/degradation</keyword>
<comment type="catalytic activity">
    <reaction evidence="16 17 18">
        <text>UDP-N-acetyl-alpha-D-muramoyl-L-alanine + D-glutamate + ATP = UDP-N-acetyl-alpha-D-muramoyl-L-alanyl-D-glutamate + ADP + phosphate + H(+)</text>
        <dbReference type="Rhea" id="RHEA:16429"/>
        <dbReference type="ChEBI" id="CHEBI:15378"/>
        <dbReference type="ChEBI" id="CHEBI:29986"/>
        <dbReference type="ChEBI" id="CHEBI:30616"/>
        <dbReference type="ChEBI" id="CHEBI:43474"/>
        <dbReference type="ChEBI" id="CHEBI:83898"/>
        <dbReference type="ChEBI" id="CHEBI:83900"/>
        <dbReference type="ChEBI" id="CHEBI:456216"/>
        <dbReference type="EC" id="6.3.2.9"/>
    </reaction>
</comment>
<evidence type="ECO:0000256" key="4">
    <source>
        <dbReference type="ARBA" id="ARBA00010416"/>
    </source>
</evidence>
<dbReference type="Gene3D" id="3.90.190.20">
    <property type="entry name" value="Mur ligase, C-terminal domain"/>
    <property type="match status" value="1"/>
</dbReference>
<dbReference type="SUPFAM" id="SSF53623">
    <property type="entry name" value="MurD-like peptide ligases, catalytic domain"/>
    <property type="match status" value="1"/>
</dbReference>
<organism evidence="21 22">
    <name type="scientific">Caproicibacter fermentans</name>
    <dbReference type="NCBI Taxonomy" id="2576756"/>
    <lineage>
        <taxon>Bacteria</taxon>
        <taxon>Bacillati</taxon>
        <taxon>Bacillota</taxon>
        <taxon>Clostridia</taxon>
        <taxon>Eubacteriales</taxon>
        <taxon>Acutalibacteraceae</taxon>
        <taxon>Caproicibacter</taxon>
    </lineage>
</organism>
<dbReference type="Pfam" id="PF08245">
    <property type="entry name" value="Mur_ligase_M"/>
    <property type="match status" value="1"/>
</dbReference>
<dbReference type="SUPFAM" id="SSF53244">
    <property type="entry name" value="MurD-like peptide ligases, peptide-binding domain"/>
    <property type="match status" value="1"/>
</dbReference>
<dbReference type="InterPro" id="IPR005762">
    <property type="entry name" value="MurD"/>
</dbReference>
<dbReference type="OrthoDB" id="9809796at2"/>
<keyword evidence="12 17" id="KW-0573">Peptidoglycan synthesis</keyword>
<evidence type="ECO:0000256" key="9">
    <source>
        <dbReference type="ARBA" id="ARBA00022741"/>
    </source>
</evidence>
<dbReference type="Proteomes" id="UP000469440">
    <property type="component" value="Unassembled WGS sequence"/>
</dbReference>
<dbReference type="Pfam" id="PF02875">
    <property type="entry name" value="Mur_ligase_C"/>
    <property type="match status" value="1"/>
</dbReference>
<comment type="similarity">
    <text evidence="4 17">Belongs to the MurCDEF family.</text>
</comment>
<evidence type="ECO:0000256" key="16">
    <source>
        <dbReference type="ARBA" id="ARBA00047632"/>
    </source>
</evidence>
<evidence type="ECO:0000256" key="8">
    <source>
        <dbReference type="ARBA" id="ARBA00022598"/>
    </source>
</evidence>
<evidence type="ECO:0000313" key="21">
    <source>
        <dbReference type="EMBL" id="MVB11136.1"/>
    </source>
</evidence>
<dbReference type="InterPro" id="IPR004101">
    <property type="entry name" value="Mur_ligase_C"/>
</dbReference>
<dbReference type="EC" id="6.3.2.9" evidence="5 17"/>
<evidence type="ECO:0000256" key="7">
    <source>
        <dbReference type="ARBA" id="ARBA00022490"/>
    </source>
</evidence>
<dbReference type="SUPFAM" id="SSF51984">
    <property type="entry name" value="MurCD N-terminal domain"/>
    <property type="match status" value="1"/>
</dbReference>
<dbReference type="EMBL" id="VWXL01000052">
    <property type="protein sequence ID" value="MVB11136.1"/>
    <property type="molecule type" value="Genomic_DNA"/>
</dbReference>
<evidence type="ECO:0000256" key="5">
    <source>
        <dbReference type="ARBA" id="ARBA00012212"/>
    </source>
</evidence>
<dbReference type="HAMAP" id="MF_00639">
    <property type="entry name" value="MurD"/>
    <property type="match status" value="1"/>
</dbReference>
<dbReference type="GO" id="GO:0005737">
    <property type="term" value="C:cytoplasm"/>
    <property type="evidence" value="ECO:0007669"/>
    <property type="project" value="UniProtKB-SubCell"/>
</dbReference>
<dbReference type="PANTHER" id="PTHR43692:SF1">
    <property type="entry name" value="UDP-N-ACETYLMURAMOYLALANINE--D-GLUTAMATE LIGASE"/>
    <property type="match status" value="1"/>
</dbReference>
<dbReference type="GO" id="GO:0005524">
    <property type="term" value="F:ATP binding"/>
    <property type="evidence" value="ECO:0007669"/>
    <property type="project" value="UniProtKB-UniRule"/>
</dbReference>
<evidence type="ECO:0000256" key="10">
    <source>
        <dbReference type="ARBA" id="ARBA00022840"/>
    </source>
</evidence>
<feature type="domain" description="Mur ligase central" evidence="20">
    <location>
        <begin position="119"/>
        <end position="297"/>
    </location>
</feature>
<dbReference type="UniPathway" id="UPA00219"/>
<dbReference type="Gene3D" id="3.40.50.720">
    <property type="entry name" value="NAD(P)-binding Rossmann-like Domain"/>
    <property type="match status" value="1"/>
</dbReference>
<evidence type="ECO:0000256" key="2">
    <source>
        <dbReference type="ARBA" id="ARBA00004496"/>
    </source>
</evidence>
<name>A0A6N8HZ95_9FIRM</name>
<keyword evidence="9 17" id="KW-0547">Nucleotide-binding</keyword>
<dbReference type="AlphaFoldDB" id="A0A6N8HZ95"/>
<evidence type="ECO:0000313" key="22">
    <source>
        <dbReference type="Proteomes" id="UP000469440"/>
    </source>
</evidence>
<evidence type="ECO:0000256" key="11">
    <source>
        <dbReference type="ARBA" id="ARBA00022960"/>
    </source>
</evidence>
<comment type="pathway">
    <text evidence="3 17 18">Cell wall biogenesis; peptidoglycan biosynthesis.</text>
</comment>
<comment type="subcellular location">
    <subcellularLocation>
        <location evidence="2 17 18">Cytoplasm</location>
    </subcellularLocation>
</comment>
<dbReference type="Gene3D" id="3.40.1190.10">
    <property type="entry name" value="Mur-like, catalytic domain"/>
    <property type="match status" value="1"/>
</dbReference>
<accession>A0A6N8HZ95</accession>
<evidence type="ECO:0000256" key="15">
    <source>
        <dbReference type="ARBA" id="ARBA00032324"/>
    </source>
</evidence>